<dbReference type="EMBL" id="KQ989067">
    <property type="protein sequence ID" value="KZV54927.1"/>
    <property type="molecule type" value="Genomic_DNA"/>
</dbReference>
<evidence type="ECO:0000313" key="2">
    <source>
        <dbReference type="Proteomes" id="UP000250235"/>
    </source>
</evidence>
<organism evidence="1 2">
    <name type="scientific">Dorcoceras hygrometricum</name>
    <dbReference type="NCBI Taxonomy" id="472368"/>
    <lineage>
        <taxon>Eukaryota</taxon>
        <taxon>Viridiplantae</taxon>
        <taxon>Streptophyta</taxon>
        <taxon>Embryophyta</taxon>
        <taxon>Tracheophyta</taxon>
        <taxon>Spermatophyta</taxon>
        <taxon>Magnoliopsida</taxon>
        <taxon>eudicotyledons</taxon>
        <taxon>Gunneridae</taxon>
        <taxon>Pentapetalae</taxon>
        <taxon>asterids</taxon>
        <taxon>lamiids</taxon>
        <taxon>Lamiales</taxon>
        <taxon>Gesneriaceae</taxon>
        <taxon>Didymocarpoideae</taxon>
        <taxon>Trichosporeae</taxon>
        <taxon>Loxocarpinae</taxon>
        <taxon>Dorcoceras</taxon>
    </lineage>
</organism>
<reference evidence="1 2" key="1">
    <citation type="journal article" date="2015" name="Proc. Natl. Acad. Sci. U.S.A.">
        <title>The resurrection genome of Boea hygrometrica: A blueprint for survival of dehydration.</title>
        <authorList>
            <person name="Xiao L."/>
            <person name="Yang G."/>
            <person name="Zhang L."/>
            <person name="Yang X."/>
            <person name="Zhao S."/>
            <person name="Ji Z."/>
            <person name="Zhou Q."/>
            <person name="Hu M."/>
            <person name="Wang Y."/>
            <person name="Chen M."/>
            <person name="Xu Y."/>
            <person name="Jin H."/>
            <person name="Xiao X."/>
            <person name="Hu G."/>
            <person name="Bao F."/>
            <person name="Hu Y."/>
            <person name="Wan P."/>
            <person name="Li L."/>
            <person name="Deng X."/>
            <person name="Kuang T."/>
            <person name="Xiang C."/>
            <person name="Zhu J.K."/>
            <person name="Oliver M.J."/>
            <person name="He Y."/>
        </authorList>
    </citation>
    <scope>NUCLEOTIDE SEQUENCE [LARGE SCALE GENOMIC DNA]</scope>
    <source>
        <strain evidence="2">cv. XS01</strain>
    </source>
</reference>
<evidence type="ECO:0000313" key="1">
    <source>
        <dbReference type="EMBL" id="KZV54927.1"/>
    </source>
</evidence>
<accession>A0A2Z7D7E3</accession>
<keyword evidence="2" id="KW-1185">Reference proteome</keyword>
<sequence>MWSKGAAVRVFSIPVTVRILFDFFRPDSRIEDARVSGDTALSSPCWDLLALMRRVVNYHSSWVGQRQVELFDTSGLPDYSAGLGVDPVGGALGGLKFLLIFESCIVSLRNENYRFLVKSTMVKVTVAPAGGIGISRYGDISVTHEDLLVLEFQVTKMDRVEVQLVDPRIPESQFIYDMY</sequence>
<proteinExistence type="predicted"/>
<protein>
    <submittedName>
        <fullName evidence="1">Uncharacterized protein</fullName>
    </submittedName>
</protein>
<dbReference type="Proteomes" id="UP000250235">
    <property type="component" value="Unassembled WGS sequence"/>
</dbReference>
<gene>
    <name evidence="1" type="ORF">F511_30595</name>
</gene>
<dbReference type="AlphaFoldDB" id="A0A2Z7D7E3"/>
<name>A0A2Z7D7E3_9LAMI</name>